<dbReference type="CDD" id="cd03214">
    <property type="entry name" value="ABC_Iron-Siderophores_B12_Hemin"/>
    <property type="match status" value="1"/>
</dbReference>
<dbReference type="FunFam" id="3.40.50.300:FF:000134">
    <property type="entry name" value="Iron-enterobactin ABC transporter ATP-binding protein"/>
    <property type="match status" value="1"/>
</dbReference>
<evidence type="ECO:0000313" key="6">
    <source>
        <dbReference type="Proteomes" id="UP000015961"/>
    </source>
</evidence>
<dbReference type="Gene3D" id="3.40.50.300">
    <property type="entry name" value="P-loop containing nucleotide triphosphate hydrolases"/>
    <property type="match status" value="1"/>
</dbReference>
<dbReference type="GO" id="GO:0005524">
    <property type="term" value="F:ATP binding"/>
    <property type="evidence" value="ECO:0007669"/>
    <property type="project" value="UniProtKB-KW"/>
</dbReference>
<keyword evidence="2" id="KW-0547">Nucleotide-binding</keyword>
<dbReference type="EMBL" id="ASWO01000001">
    <property type="protein sequence ID" value="EOT87279.1"/>
    <property type="molecule type" value="Genomic_DNA"/>
</dbReference>
<name>S0P151_9ENTE</name>
<evidence type="ECO:0000256" key="1">
    <source>
        <dbReference type="ARBA" id="ARBA00022448"/>
    </source>
</evidence>
<dbReference type="PROSITE" id="PS00211">
    <property type="entry name" value="ABC_TRANSPORTER_1"/>
    <property type="match status" value="1"/>
</dbReference>
<accession>S0P151</accession>
<proteinExistence type="predicted"/>
<dbReference type="PANTHER" id="PTHR42794">
    <property type="entry name" value="HEMIN IMPORT ATP-BINDING PROTEIN HMUV"/>
    <property type="match status" value="1"/>
</dbReference>
<comment type="caution">
    <text evidence="5">The sequence shown here is derived from an EMBL/GenBank/DDBJ whole genome shotgun (WGS) entry which is preliminary data.</text>
</comment>
<sequence length="259" mass="29060">MELEINQLNVTLGQKKILSDVSLQTKKGQFVGLIGANGSGKSTLLKTVYKALKPDSGTIRLNELDLLNSHEKQVAQQLSVVSQFNELSFDLTVEQIVFMGRTPYKGFLEGENAEDEQIVTQALEKTGLETYRHRSFLSLSGGEKQRVVMARAITQQPKYLILDEPTNHLDIRYHLEILETVKELGIGVLAALHDLEDAAHYCDYLFALKDGRVVAKGTPEEVLTSALVEELYGVKCQVYRHPITNGLGFYYSRNEENTR</sequence>
<dbReference type="PROSITE" id="PS50893">
    <property type="entry name" value="ABC_TRANSPORTER_2"/>
    <property type="match status" value="1"/>
</dbReference>
<dbReference type="SUPFAM" id="SSF52540">
    <property type="entry name" value="P-loop containing nucleoside triphosphate hydrolases"/>
    <property type="match status" value="1"/>
</dbReference>
<keyword evidence="1" id="KW-0813">Transport</keyword>
<dbReference type="eggNOG" id="COG1120">
    <property type="taxonomic scope" value="Bacteria"/>
</dbReference>
<dbReference type="Pfam" id="PF00005">
    <property type="entry name" value="ABC_tran"/>
    <property type="match status" value="1"/>
</dbReference>
<dbReference type="InterPro" id="IPR027417">
    <property type="entry name" value="P-loop_NTPase"/>
</dbReference>
<dbReference type="PATRIC" id="fig|1140003.3.peg.334"/>
<evidence type="ECO:0000259" key="4">
    <source>
        <dbReference type="PROSITE" id="PS50893"/>
    </source>
</evidence>
<evidence type="ECO:0000256" key="2">
    <source>
        <dbReference type="ARBA" id="ARBA00022741"/>
    </source>
</evidence>
<gene>
    <name evidence="5" type="ORF">I573_00335</name>
</gene>
<evidence type="ECO:0000256" key="3">
    <source>
        <dbReference type="ARBA" id="ARBA00022840"/>
    </source>
</evidence>
<dbReference type="SMART" id="SM00382">
    <property type="entry name" value="AAA"/>
    <property type="match status" value="1"/>
</dbReference>
<dbReference type="InterPro" id="IPR003593">
    <property type="entry name" value="AAA+_ATPase"/>
</dbReference>
<dbReference type="OrthoDB" id="9787851at2"/>
<dbReference type="InterPro" id="IPR003439">
    <property type="entry name" value="ABC_transporter-like_ATP-bd"/>
</dbReference>
<dbReference type="GO" id="GO:0016887">
    <property type="term" value="F:ATP hydrolysis activity"/>
    <property type="evidence" value="ECO:0007669"/>
    <property type="project" value="InterPro"/>
</dbReference>
<dbReference type="STRING" id="1140003.OMY_00340"/>
<keyword evidence="3" id="KW-0067">ATP-binding</keyword>
<organism evidence="5 6">
    <name type="scientific">Enterococcus sulfureus ATCC 49903</name>
    <dbReference type="NCBI Taxonomy" id="1140003"/>
    <lineage>
        <taxon>Bacteria</taxon>
        <taxon>Bacillati</taxon>
        <taxon>Bacillota</taxon>
        <taxon>Bacilli</taxon>
        <taxon>Lactobacillales</taxon>
        <taxon>Enterococcaceae</taxon>
        <taxon>Enterococcus</taxon>
    </lineage>
</organism>
<keyword evidence="6" id="KW-1185">Reference proteome</keyword>
<dbReference type="InterPro" id="IPR017871">
    <property type="entry name" value="ABC_transporter-like_CS"/>
</dbReference>
<protein>
    <recommendedName>
        <fullName evidence="4">ABC transporter domain-containing protein</fullName>
    </recommendedName>
</protein>
<feature type="domain" description="ABC transporter" evidence="4">
    <location>
        <begin position="3"/>
        <end position="235"/>
    </location>
</feature>
<dbReference type="RefSeq" id="WP_016184831.1">
    <property type="nucleotide sequence ID" value="NZ_ASWO01000001.1"/>
</dbReference>
<reference evidence="5 6" key="1">
    <citation type="submission" date="2013-03" db="EMBL/GenBank/DDBJ databases">
        <title>The Genome Sequence of Enterococcus sulfureus ATCC_49903 (PacBio/Illumina hybrid assembly).</title>
        <authorList>
            <consortium name="The Broad Institute Genomics Platform"/>
            <consortium name="The Broad Institute Genome Sequencing Center for Infectious Disease"/>
            <person name="Earl A."/>
            <person name="Russ C."/>
            <person name="Gilmore M."/>
            <person name="Surin D."/>
            <person name="Walker B."/>
            <person name="Young S."/>
            <person name="Zeng Q."/>
            <person name="Gargeya S."/>
            <person name="Fitzgerald M."/>
            <person name="Haas B."/>
            <person name="Abouelleil A."/>
            <person name="Allen A.W."/>
            <person name="Alvarado L."/>
            <person name="Arachchi H.M."/>
            <person name="Berlin A.M."/>
            <person name="Chapman S.B."/>
            <person name="Gainer-Dewar J."/>
            <person name="Goldberg J."/>
            <person name="Griggs A."/>
            <person name="Gujja S."/>
            <person name="Hansen M."/>
            <person name="Howarth C."/>
            <person name="Imamovic A."/>
            <person name="Ireland A."/>
            <person name="Larimer J."/>
            <person name="McCowan C."/>
            <person name="Murphy C."/>
            <person name="Pearson M."/>
            <person name="Poon T.W."/>
            <person name="Priest M."/>
            <person name="Roberts A."/>
            <person name="Saif S."/>
            <person name="Shea T."/>
            <person name="Sisk P."/>
            <person name="Sykes S."/>
            <person name="Wortman J."/>
            <person name="Nusbaum C."/>
            <person name="Birren B."/>
        </authorList>
    </citation>
    <scope>NUCLEOTIDE SEQUENCE [LARGE SCALE GENOMIC DNA]</scope>
    <source>
        <strain evidence="5 6">ATCC 49903</strain>
    </source>
</reference>
<dbReference type="PANTHER" id="PTHR42794:SF2">
    <property type="entry name" value="ABC TRANSPORTER ATP-BINDING PROTEIN"/>
    <property type="match status" value="1"/>
</dbReference>
<dbReference type="Proteomes" id="UP000015961">
    <property type="component" value="Unassembled WGS sequence"/>
</dbReference>
<dbReference type="AlphaFoldDB" id="S0P151"/>
<evidence type="ECO:0000313" key="5">
    <source>
        <dbReference type="EMBL" id="EOT87279.1"/>
    </source>
</evidence>